<sequence length="217" mass="23938">MAANSTFIISDQADDLLMGKFDAARLKIAILSQFNDLQQQAFVICCPDMSPDFVIEKSRVLKKMAWVQAVDAMDVNQGPCLLVETPVKIAMARELCKRAQKCFGLDEDSLTKLAAISGTDVQDLKIFVQRNLPMCTKLLSDDTDCAPPDNIRTLASLLSKNSSTLLTLGLANWSFTTTIPVMGFGGKALNIVVYFLCRMIDEQAECAKDLHNFAFNK</sequence>
<dbReference type="GO" id="GO:0005525">
    <property type="term" value="F:GTP binding"/>
    <property type="evidence" value="ECO:0007669"/>
    <property type="project" value="InterPro"/>
</dbReference>
<reference evidence="1" key="1">
    <citation type="journal article" date="2020" name="Nat. Ecol. Evol.">
        <title>Deeply conserved synteny resolves early events in vertebrate evolution.</title>
        <authorList>
            <person name="Simakov O."/>
            <person name="Marletaz F."/>
            <person name="Yue J.X."/>
            <person name="O'Connell B."/>
            <person name="Jenkins J."/>
            <person name="Brandt A."/>
            <person name="Calef R."/>
            <person name="Tung C.H."/>
            <person name="Huang T.K."/>
            <person name="Schmutz J."/>
            <person name="Satoh N."/>
            <person name="Yu J.K."/>
            <person name="Putnam N.H."/>
            <person name="Green R.E."/>
            <person name="Rokhsar D.S."/>
        </authorList>
    </citation>
    <scope>NUCLEOTIDE SEQUENCE [LARGE SCALE GENOMIC DNA]</scope>
    <source>
        <strain evidence="1">S238N-H82</strain>
    </source>
</reference>
<organism evidence="1 2">
    <name type="scientific">Branchiostoma floridae</name>
    <name type="common">Florida lancelet</name>
    <name type="synonym">Amphioxus</name>
    <dbReference type="NCBI Taxonomy" id="7739"/>
    <lineage>
        <taxon>Eukaryota</taxon>
        <taxon>Metazoa</taxon>
        <taxon>Chordata</taxon>
        <taxon>Cephalochordata</taxon>
        <taxon>Leptocardii</taxon>
        <taxon>Amphioxiformes</taxon>
        <taxon>Branchiostomatidae</taxon>
        <taxon>Branchiostoma</taxon>
    </lineage>
</organism>
<dbReference type="PANTHER" id="PTHR14143:SF1">
    <property type="entry name" value="IRG-TYPE G DOMAIN-CONTAINING PROTEIN"/>
    <property type="match status" value="1"/>
</dbReference>
<gene>
    <name evidence="2" type="primary">LOC118424493</name>
</gene>
<dbReference type="RefSeq" id="XP_035688962.1">
    <property type="nucleotide sequence ID" value="XM_035833069.1"/>
</dbReference>
<reference evidence="2" key="2">
    <citation type="submission" date="2025-08" db="UniProtKB">
        <authorList>
            <consortium name="RefSeq"/>
        </authorList>
    </citation>
    <scope>IDENTIFICATION</scope>
    <source>
        <strain evidence="2">S238N-H82</strain>
        <tissue evidence="2">Testes</tissue>
    </source>
</reference>
<protein>
    <submittedName>
        <fullName evidence="2">Uncharacterized protein LOC118424493</fullName>
    </submittedName>
</protein>
<dbReference type="OrthoDB" id="422720at2759"/>
<keyword evidence="1" id="KW-1185">Reference proteome</keyword>
<dbReference type="AlphaFoldDB" id="A0A9J7LTV3"/>
<evidence type="ECO:0000313" key="1">
    <source>
        <dbReference type="Proteomes" id="UP000001554"/>
    </source>
</evidence>
<proteinExistence type="predicted"/>
<name>A0A9J7LTV3_BRAFL</name>
<dbReference type="Pfam" id="PF05049">
    <property type="entry name" value="IIGP"/>
    <property type="match status" value="1"/>
</dbReference>
<dbReference type="Proteomes" id="UP000001554">
    <property type="component" value="Chromosome 10"/>
</dbReference>
<dbReference type="KEGG" id="bfo:118424493"/>
<dbReference type="InterPro" id="IPR007743">
    <property type="entry name" value="Immunity-related_GTPase-like"/>
</dbReference>
<evidence type="ECO:0000313" key="2">
    <source>
        <dbReference type="RefSeq" id="XP_035688962.1"/>
    </source>
</evidence>
<dbReference type="GeneID" id="118424493"/>
<accession>A0A9J7LTV3</accession>
<dbReference type="GO" id="GO:0016020">
    <property type="term" value="C:membrane"/>
    <property type="evidence" value="ECO:0007669"/>
    <property type="project" value="InterPro"/>
</dbReference>
<dbReference type="PANTHER" id="PTHR14143">
    <property type="entry name" value="INTERFERON-INDUCIBLE GTPASE FAMILY MEMBER"/>
    <property type="match status" value="1"/>
</dbReference>